<protein>
    <submittedName>
        <fullName evidence="1">Uncharacterized protein</fullName>
    </submittedName>
</protein>
<gene>
    <name evidence="1" type="ORF">ENSA5_44210</name>
</gene>
<proteinExistence type="predicted"/>
<comment type="caution">
    <text evidence="1">The sequence shown here is derived from an EMBL/GenBank/DDBJ whole genome shotgun (WGS) entry which is preliminary data.</text>
</comment>
<accession>A0A2S9XJV6</accession>
<keyword evidence="2" id="KW-1185">Reference proteome</keyword>
<organism evidence="1 2">
    <name type="scientific">Enhygromyxa salina</name>
    <dbReference type="NCBI Taxonomy" id="215803"/>
    <lineage>
        <taxon>Bacteria</taxon>
        <taxon>Pseudomonadati</taxon>
        <taxon>Myxococcota</taxon>
        <taxon>Polyangia</taxon>
        <taxon>Nannocystales</taxon>
        <taxon>Nannocystaceae</taxon>
        <taxon>Enhygromyxa</taxon>
    </lineage>
</organism>
<dbReference type="Proteomes" id="UP000237968">
    <property type="component" value="Unassembled WGS sequence"/>
</dbReference>
<reference evidence="1 2" key="1">
    <citation type="submission" date="2018-03" db="EMBL/GenBank/DDBJ databases">
        <title>Draft Genome Sequences of the Obligatory Marine Myxobacteria Enhygromyxa salina SWB005.</title>
        <authorList>
            <person name="Poehlein A."/>
            <person name="Moghaddam J.A."/>
            <person name="Harms H."/>
            <person name="Alanjari M."/>
            <person name="Koenig G.M."/>
            <person name="Daniel R."/>
            <person name="Schaeberle T.F."/>
        </authorList>
    </citation>
    <scope>NUCLEOTIDE SEQUENCE [LARGE SCALE GENOMIC DNA]</scope>
    <source>
        <strain evidence="1 2">SWB005</strain>
    </source>
</reference>
<name>A0A2S9XJV6_9BACT</name>
<evidence type="ECO:0000313" key="2">
    <source>
        <dbReference type="Proteomes" id="UP000237968"/>
    </source>
</evidence>
<dbReference type="EMBL" id="PVNK01000190">
    <property type="protein sequence ID" value="PRP93154.1"/>
    <property type="molecule type" value="Genomic_DNA"/>
</dbReference>
<evidence type="ECO:0000313" key="1">
    <source>
        <dbReference type="EMBL" id="PRP93154.1"/>
    </source>
</evidence>
<sequence length="100" mass="10641">MLRATIEQPQGDAYVGHGLAPLIVFADPGDGDGDGQCTYPTGAVEPMALGEVLTPYSWPSAIHGDGRITSLDLQHVPCASDEVIDWSPHEVLVFISIPAW</sequence>
<dbReference type="AlphaFoldDB" id="A0A2S9XJV6"/>